<dbReference type="PROSITE" id="PS51257">
    <property type="entry name" value="PROKAR_LIPOPROTEIN"/>
    <property type="match status" value="1"/>
</dbReference>
<organism evidence="2 3">
    <name type="scientific">Massilia cavernae</name>
    <dbReference type="NCBI Taxonomy" id="2320864"/>
    <lineage>
        <taxon>Bacteria</taxon>
        <taxon>Pseudomonadati</taxon>
        <taxon>Pseudomonadota</taxon>
        <taxon>Betaproteobacteria</taxon>
        <taxon>Burkholderiales</taxon>
        <taxon>Oxalobacteraceae</taxon>
        <taxon>Telluria group</taxon>
        <taxon>Massilia</taxon>
    </lineage>
</organism>
<gene>
    <name evidence="2" type="primary">tssJ</name>
    <name evidence="2" type="ORF">D3872_21395</name>
</gene>
<dbReference type="NCBIfam" id="TIGR03352">
    <property type="entry name" value="VI_chp_3"/>
    <property type="match status" value="1"/>
</dbReference>
<dbReference type="Gene3D" id="2.60.40.4150">
    <property type="entry name" value="Type VI secretion system, lipoprotein SciN"/>
    <property type="match status" value="1"/>
</dbReference>
<keyword evidence="3" id="KW-1185">Reference proteome</keyword>
<proteinExistence type="predicted"/>
<dbReference type="InterPro" id="IPR038706">
    <property type="entry name" value="Type_VI_SciN-like_sf"/>
</dbReference>
<accession>A0A418XE67</accession>
<evidence type="ECO:0000313" key="3">
    <source>
        <dbReference type="Proteomes" id="UP000284006"/>
    </source>
</evidence>
<dbReference type="OrthoDB" id="8752321at2"/>
<keyword evidence="1" id="KW-0732">Signal</keyword>
<protein>
    <submittedName>
        <fullName evidence="2">Type VI secretion system lipoprotein TssJ</fullName>
    </submittedName>
</protein>
<dbReference type="EMBL" id="QYUP01000155">
    <property type="protein sequence ID" value="RJG10795.1"/>
    <property type="molecule type" value="Genomic_DNA"/>
</dbReference>
<dbReference type="Pfam" id="PF12790">
    <property type="entry name" value="T6SS-SciN"/>
    <property type="match status" value="1"/>
</dbReference>
<evidence type="ECO:0000313" key="2">
    <source>
        <dbReference type="EMBL" id="RJG10795.1"/>
    </source>
</evidence>
<reference evidence="2 3" key="1">
    <citation type="submission" date="2018-09" db="EMBL/GenBank/DDBJ databases">
        <authorList>
            <person name="Zhu H."/>
        </authorList>
    </citation>
    <scope>NUCLEOTIDE SEQUENCE [LARGE SCALE GENOMIC DNA]</scope>
    <source>
        <strain evidence="2 3">K1S02-61</strain>
    </source>
</reference>
<dbReference type="PANTHER" id="PTHR37625">
    <property type="entry name" value="OUTER MEMBRANE LIPOPROTEIN-RELATED"/>
    <property type="match status" value="1"/>
</dbReference>
<comment type="caution">
    <text evidence="2">The sequence shown here is derived from an EMBL/GenBank/DDBJ whole genome shotgun (WGS) entry which is preliminary data.</text>
</comment>
<dbReference type="Proteomes" id="UP000284006">
    <property type="component" value="Unassembled WGS sequence"/>
</dbReference>
<dbReference type="PANTHER" id="PTHR37625:SF4">
    <property type="entry name" value="OUTER MEMBRANE LIPOPROTEIN"/>
    <property type="match status" value="1"/>
</dbReference>
<dbReference type="AlphaFoldDB" id="A0A418XE67"/>
<feature type="chain" id="PRO_5019352993" evidence="1">
    <location>
        <begin position="18"/>
        <end position="186"/>
    </location>
</feature>
<name>A0A418XE67_9BURK</name>
<evidence type="ECO:0000256" key="1">
    <source>
        <dbReference type="SAM" id="SignalP"/>
    </source>
</evidence>
<feature type="signal peptide" evidence="1">
    <location>
        <begin position="1"/>
        <end position="17"/>
    </location>
</feature>
<keyword evidence="2" id="KW-0449">Lipoprotein</keyword>
<sequence>MRPVFLSLLAMTLCGCAAGGSALEAAGLRKPAGMADALKPPRSVPIRLHAAKKLNVDAQGRPLALVARIYTLRQNAAFLRAPYDAFLDPQKEKAALGTDLLDVKDVMLVPGQRYEVVEKVSREAGFVGVVALFHSPAPQRWRLAYAVPDAEQAGVTIGAHACGLSSGAGAAAVGASAKLQSPAPCQ</sequence>
<dbReference type="InterPro" id="IPR017734">
    <property type="entry name" value="T6SS_SciN"/>
</dbReference>